<dbReference type="InterPro" id="IPR051159">
    <property type="entry name" value="Hexapeptide_acetyltransf"/>
</dbReference>
<evidence type="ECO:0000256" key="1">
    <source>
        <dbReference type="ARBA" id="ARBA00007274"/>
    </source>
</evidence>
<organism evidence="3 4">
    <name type="scientific">Pedobacter hiemivivus</name>
    <dbReference type="NCBI Taxonomy" id="2530454"/>
    <lineage>
        <taxon>Bacteria</taxon>
        <taxon>Pseudomonadati</taxon>
        <taxon>Bacteroidota</taxon>
        <taxon>Sphingobacteriia</taxon>
        <taxon>Sphingobacteriales</taxon>
        <taxon>Sphingobacteriaceae</taxon>
        <taxon>Pedobacter</taxon>
    </lineage>
</organism>
<sequence>MAIIHSIIIKFFGSLQTHYWKIVYKSYRRKYKVPDSFWFGGESIQFYGEGAIEIGENSYIGRYSSIYACKGYKVKIGNNVAISHYVMIYTENNLADQDFNLSPKKTNKANVEIGDACWIGAKVFIKEGVKIGSNCVIGANSVVIKDMPDNSICSGIPAKVIRFKNI</sequence>
<comment type="similarity">
    <text evidence="1">Belongs to the transferase hexapeptide repeat family.</text>
</comment>
<dbReference type="AlphaFoldDB" id="A0A4U1G2C2"/>
<keyword evidence="3" id="KW-0012">Acyltransferase</keyword>
<dbReference type="InterPro" id="IPR001451">
    <property type="entry name" value="Hexapep"/>
</dbReference>
<dbReference type="GO" id="GO:0008374">
    <property type="term" value="F:O-acyltransferase activity"/>
    <property type="evidence" value="ECO:0007669"/>
    <property type="project" value="TreeGrafter"/>
</dbReference>
<evidence type="ECO:0000313" key="4">
    <source>
        <dbReference type="Proteomes" id="UP000309594"/>
    </source>
</evidence>
<dbReference type="PANTHER" id="PTHR23416">
    <property type="entry name" value="SIALIC ACID SYNTHASE-RELATED"/>
    <property type="match status" value="1"/>
</dbReference>
<reference evidence="3 4" key="1">
    <citation type="submission" date="2019-04" db="EMBL/GenBank/DDBJ databases">
        <title>Pedobacter sp. RP-1-16 sp. nov., isolated from Arctic soil.</title>
        <authorList>
            <person name="Dahal R.H."/>
            <person name="Kim D.-U."/>
        </authorList>
    </citation>
    <scope>NUCLEOTIDE SEQUENCE [LARGE SCALE GENOMIC DNA]</scope>
    <source>
        <strain evidence="3 4">RP-1-16</strain>
    </source>
</reference>
<dbReference type="Proteomes" id="UP000309594">
    <property type="component" value="Unassembled WGS sequence"/>
</dbReference>
<dbReference type="InterPro" id="IPR011004">
    <property type="entry name" value="Trimer_LpxA-like_sf"/>
</dbReference>
<protein>
    <submittedName>
        <fullName evidence="3">Acyltransferase</fullName>
    </submittedName>
</protein>
<keyword evidence="2 3" id="KW-0808">Transferase</keyword>
<gene>
    <name evidence="3" type="ORF">FBD94_22390</name>
</gene>
<dbReference type="Gene3D" id="2.160.10.10">
    <property type="entry name" value="Hexapeptide repeat proteins"/>
    <property type="match status" value="1"/>
</dbReference>
<evidence type="ECO:0000256" key="2">
    <source>
        <dbReference type="ARBA" id="ARBA00022679"/>
    </source>
</evidence>
<dbReference type="RefSeq" id="WP_136881862.1">
    <property type="nucleotide sequence ID" value="NZ_SWDX01000011.1"/>
</dbReference>
<proteinExistence type="inferred from homology"/>
<name>A0A4U1G2C2_9SPHI</name>
<dbReference type="CDD" id="cd04647">
    <property type="entry name" value="LbH_MAT_like"/>
    <property type="match status" value="1"/>
</dbReference>
<accession>A0A4U1G2C2</accession>
<dbReference type="Pfam" id="PF00132">
    <property type="entry name" value="Hexapep"/>
    <property type="match status" value="1"/>
</dbReference>
<comment type="caution">
    <text evidence="3">The sequence shown here is derived from an EMBL/GenBank/DDBJ whole genome shotgun (WGS) entry which is preliminary data.</text>
</comment>
<dbReference type="SUPFAM" id="SSF51161">
    <property type="entry name" value="Trimeric LpxA-like enzymes"/>
    <property type="match status" value="1"/>
</dbReference>
<evidence type="ECO:0000313" key="3">
    <source>
        <dbReference type="EMBL" id="TKC56949.1"/>
    </source>
</evidence>
<dbReference type="GO" id="GO:0005829">
    <property type="term" value="C:cytosol"/>
    <property type="evidence" value="ECO:0007669"/>
    <property type="project" value="TreeGrafter"/>
</dbReference>
<dbReference type="EMBL" id="SWDX01000011">
    <property type="protein sequence ID" value="TKC56949.1"/>
    <property type="molecule type" value="Genomic_DNA"/>
</dbReference>
<dbReference type="PANTHER" id="PTHR23416:SF23">
    <property type="entry name" value="ACETYLTRANSFERASE C18B11.09C-RELATED"/>
    <property type="match status" value="1"/>
</dbReference>